<dbReference type="AlphaFoldDB" id="A0AA46TJG2"/>
<dbReference type="PANTHER" id="PTHR43620:SF7">
    <property type="entry name" value="GLYCEROPHOSPHODIESTER PHOSPHODIESTERASE GDPD5-RELATED"/>
    <property type="match status" value="1"/>
</dbReference>
<comment type="catalytic activity">
    <reaction evidence="6">
        <text>a sn-glycero-3-phosphodiester + H2O = an alcohol + sn-glycerol 3-phosphate + H(+)</text>
        <dbReference type="Rhea" id="RHEA:12969"/>
        <dbReference type="ChEBI" id="CHEBI:15377"/>
        <dbReference type="ChEBI" id="CHEBI:15378"/>
        <dbReference type="ChEBI" id="CHEBI:30879"/>
        <dbReference type="ChEBI" id="CHEBI:57597"/>
        <dbReference type="ChEBI" id="CHEBI:83408"/>
        <dbReference type="EC" id="3.1.4.46"/>
    </reaction>
</comment>
<dbReference type="Proteomes" id="UP001164390">
    <property type="component" value="Chromosome"/>
</dbReference>
<dbReference type="PROSITE" id="PS51704">
    <property type="entry name" value="GP_PDE"/>
    <property type="match status" value="1"/>
</dbReference>
<reference evidence="9" key="1">
    <citation type="submission" date="2022-01" db="EMBL/GenBank/DDBJ databases">
        <title>Nocardioidaceae gen. sp. A5X3R13.</title>
        <authorList>
            <person name="Lopez Marin M.A."/>
            <person name="Uhlik O."/>
        </authorList>
    </citation>
    <scope>NUCLEOTIDE SEQUENCE</scope>
    <source>
        <strain evidence="9">A5X3R13</strain>
    </source>
</reference>
<gene>
    <name evidence="9" type="ORF">L0C25_05000</name>
</gene>
<keyword evidence="5" id="KW-0378">Hydrolase</keyword>
<dbReference type="EC" id="3.1.4.46" evidence="2"/>
<dbReference type="RefSeq" id="WP_271635339.1">
    <property type="nucleotide sequence ID" value="NZ_CP094970.1"/>
</dbReference>
<feature type="chain" id="PRO_5041216222" description="glycerophosphodiester phosphodiesterase" evidence="7">
    <location>
        <begin position="33"/>
        <end position="385"/>
    </location>
</feature>
<feature type="domain" description="GP-PDE" evidence="8">
    <location>
        <begin position="54"/>
        <end position="379"/>
    </location>
</feature>
<evidence type="ECO:0000256" key="2">
    <source>
        <dbReference type="ARBA" id="ARBA00012247"/>
    </source>
</evidence>
<dbReference type="SUPFAM" id="SSF51695">
    <property type="entry name" value="PLC-like phosphodiesterases"/>
    <property type="match status" value="1"/>
</dbReference>
<protein>
    <recommendedName>
        <fullName evidence="2">glycerophosphodiester phosphodiesterase</fullName>
        <ecNumber evidence="2">3.1.4.46</ecNumber>
    </recommendedName>
</protein>
<dbReference type="PANTHER" id="PTHR43620">
    <property type="entry name" value="GLYCEROPHOSPHORYL DIESTER PHOSPHODIESTERASE"/>
    <property type="match status" value="1"/>
</dbReference>
<keyword evidence="10" id="KW-1185">Reference proteome</keyword>
<evidence type="ECO:0000256" key="5">
    <source>
        <dbReference type="ARBA" id="ARBA00022801"/>
    </source>
</evidence>
<dbReference type="Pfam" id="PF03009">
    <property type="entry name" value="GDPD"/>
    <property type="match status" value="1"/>
</dbReference>
<evidence type="ECO:0000259" key="8">
    <source>
        <dbReference type="PROSITE" id="PS51704"/>
    </source>
</evidence>
<comment type="similarity">
    <text evidence="1">Belongs to the glycerophosphoryl diester phosphodiesterase family.</text>
</comment>
<evidence type="ECO:0000256" key="7">
    <source>
        <dbReference type="SAM" id="SignalP"/>
    </source>
</evidence>
<evidence type="ECO:0000256" key="3">
    <source>
        <dbReference type="ARBA" id="ARBA00022729"/>
    </source>
</evidence>
<feature type="signal peptide" evidence="7">
    <location>
        <begin position="1"/>
        <end position="32"/>
    </location>
</feature>
<dbReference type="InterPro" id="IPR017946">
    <property type="entry name" value="PLC-like_Pdiesterase_TIM-brl"/>
</dbReference>
<dbReference type="GO" id="GO:0008889">
    <property type="term" value="F:glycerophosphodiester phosphodiesterase activity"/>
    <property type="evidence" value="ECO:0007669"/>
    <property type="project" value="UniProtKB-EC"/>
</dbReference>
<organism evidence="9 10">
    <name type="scientific">Solicola gregarius</name>
    <dbReference type="NCBI Taxonomy" id="2908642"/>
    <lineage>
        <taxon>Bacteria</taxon>
        <taxon>Bacillati</taxon>
        <taxon>Actinomycetota</taxon>
        <taxon>Actinomycetes</taxon>
        <taxon>Propionibacteriales</taxon>
        <taxon>Nocardioidaceae</taxon>
        <taxon>Solicola</taxon>
    </lineage>
</organism>
<sequence length="385" mass="42903">MTILRLRSTYRFAAAVGGVALAASLVAAPAPAVDRPGEPSLANAANRFTESDEPVVIAHRGASGYRPEHTLAAYRLAIQMGADYIEPDLVNTLDGVLVARHENEISGTTDVADHPEFTDRKTTKVIDGQEVTGWFTEDFTLAELKTLRAKERLPDVRPANTRYDGRFEIPTLQEVIDLAQEESRKRGVTIGIAPETKHPSYFRSIGLRLERPLIETLRTNRLNRPNAPVVVQSFETSNLRYLARRTRVHLAQLVSPSGAPYDFVESGDPRTYADLVSGKGLRWVSRYATSIGAHTDVLIPRDENGFLGKPTRVVKRAHRNNLEVFVWTFRDENQFLPADFRVGDDPNAKGDVFGMYDAFFELGVDGVFADQPDSAIQARDWYYGD</sequence>
<dbReference type="CDD" id="cd08602">
    <property type="entry name" value="GDPD_ScGlpQ1_like"/>
    <property type="match status" value="1"/>
</dbReference>
<keyword evidence="3 7" id="KW-0732">Signal</keyword>
<keyword evidence="4" id="KW-0319">Glycerol metabolism</keyword>
<dbReference type="KEGG" id="sgrg:L0C25_05000"/>
<evidence type="ECO:0000256" key="6">
    <source>
        <dbReference type="ARBA" id="ARBA00047512"/>
    </source>
</evidence>
<evidence type="ECO:0000256" key="1">
    <source>
        <dbReference type="ARBA" id="ARBA00007277"/>
    </source>
</evidence>
<name>A0AA46TJG2_9ACTN</name>
<dbReference type="GO" id="GO:0006071">
    <property type="term" value="P:glycerol metabolic process"/>
    <property type="evidence" value="ECO:0007669"/>
    <property type="project" value="UniProtKB-KW"/>
</dbReference>
<evidence type="ECO:0000256" key="4">
    <source>
        <dbReference type="ARBA" id="ARBA00022798"/>
    </source>
</evidence>
<evidence type="ECO:0000313" key="9">
    <source>
        <dbReference type="EMBL" id="UYM06436.1"/>
    </source>
</evidence>
<dbReference type="Gene3D" id="3.20.20.190">
    <property type="entry name" value="Phosphatidylinositol (PI) phosphodiesterase"/>
    <property type="match status" value="1"/>
</dbReference>
<dbReference type="InterPro" id="IPR030395">
    <property type="entry name" value="GP_PDE_dom"/>
</dbReference>
<dbReference type="GO" id="GO:0042597">
    <property type="term" value="C:periplasmic space"/>
    <property type="evidence" value="ECO:0007669"/>
    <property type="project" value="TreeGrafter"/>
</dbReference>
<dbReference type="EMBL" id="CP094970">
    <property type="protein sequence ID" value="UYM06436.1"/>
    <property type="molecule type" value="Genomic_DNA"/>
</dbReference>
<proteinExistence type="inferred from homology"/>
<evidence type="ECO:0000313" key="10">
    <source>
        <dbReference type="Proteomes" id="UP001164390"/>
    </source>
</evidence>
<dbReference type="GO" id="GO:0006629">
    <property type="term" value="P:lipid metabolic process"/>
    <property type="evidence" value="ECO:0007669"/>
    <property type="project" value="InterPro"/>
</dbReference>
<accession>A0AA46TJG2</accession>